<dbReference type="GO" id="GO:0005634">
    <property type="term" value="C:nucleus"/>
    <property type="evidence" value="ECO:0007669"/>
    <property type="project" value="UniProtKB-SubCell"/>
</dbReference>
<keyword evidence="4" id="KW-0539">Nucleus</keyword>
<feature type="domain" description="RSE1/DDB1/CPSF1 C-terminal" evidence="5">
    <location>
        <begin position="773"/>
        <end position="1093"/>
    </location>
</feature>
<protein>
    <recommendedName>
        <fullName evidence="3">DNA damage-binding protein 1</fullName>
    </recommendedName>
</protein>
<accession>A0A6A7C9M4</accession>
<dbReference type="AlphaFoldDB" id="A0A6A7C9M4"/>
<dbReference type="Pfam" id="PF10433">
    <property type="entry name" value="Beta-prop_RSE1_1st"/>
    <property type="match status" value="1"/>
</dbReference>
<dbReference type="InterPro" id="IPR018846">
    <property type="entry name" value="Beta-prop_RSE1/DDB1/CPSF1_1st"/>
</dbReference>
<evidence type="ECO:0000313" key="9">
    <source>
        <dbReference type="Proteomes" id="UP000799421"/>
    </source>
</evidence>
<dbReference type="OrthoDB" id="433457at2759"/>
<evidence type="ECO:0000259" key="6">
    <source>
        <dbReference type="Pfam" id="PF10433"/>
    </source>
</evidence>
<dbReference type="EMBL" id="MU005959">
    <property type="protein sequence ID" value="KAF2863779.1"/>
    <property type="molecule type" value="Genomic_DNA"/>
</dbReference>
<evidence type="ECO:0000256" key="2">
    <source>
        <dbReference type="ARBA" id="ARBA00007453"/>
    </source>
</evidence>
<evidence type="ECO:0000313" key="8">
    <source>
        <dbReference type="EMBL" id="KAF2863779.1"/>
    </source>
</evidence>
<evidence type="ECO:0000256" key="4">
    <source>
        <dbReference type="ARBA" id="ARBA00023242"/>
    </source>
</evidence>
<gene>
    <name evidence="8" type="ORF">K470DRAFT_254672</name>
</gene>
<dbReference type="PANTHER" id="PTHR10644">
    <property type="entry name" value="DNA REPAIR/RNA PROCESSING CPSF FAMILY"/>
    <property type="match status" value="1"/>
</dbReference>
<dbReference type="Gene3D" id="2.130.10.10">
    <property type="entry name" value="YVTN repeat-like/Quinoprotein amine dehydrogenase"/>
    <property type="match status" value="3"/>
</dbReference>
<name>A0A6A7C9M4_9PEZI</name>
<dbReference type="SUPFAM" id="SSF50998">
    <property type="entry name" value="Quinoprotein alcohol dehydrogenase-like"/>
    <property type="match status" value="1"/>
</dbReference>
<sequence>MAYLAPIHRPSSIRHALRLNLTSPTSTDLVIAKSNRLEIWSPSSASSEGYTLLHSCTLYGRILLLEWIRPSSSTNDHLFVVTDQYNYFTLSWDSEHHTLKTSREYVCFAEKAARDGQFGDRVRVDPTGRFMAIECYEGIVNVLPLTRAPKKGKQRVGGEEVVVEVQEQIPVRIPELGVRDSCFVVSRDDKARLMLLCEDGDDVELKMRVLEYGPSLKGEMATADLERVERVEGRVEAGASHLIPLPLGVLVLGETSIAYADGKKVVTSQPLEEPTVWVAWCMIDNQRYVLADDFGRAFIVLVLVGESGAYTGHLLKRLGSTSRANVMVYLGEGRLFVGSHQGDSQVVEMVEDGLNVIQTFSNLAPVLDFTVMDLGNRSPDAIVNEFSSGQARIVTGSGAFADGSLRSIRSGVNLQRVGSLGDMGAPIEALFSLRRGASADTLLISSAAGSRVFCFDSEGNVNEADALGGLVLDEQTVYAANVDDLLIQVTPSTVLATNLEDGVAFDSWQPPTSKSIIAVAAVGEKLLISIEGTQLIVLALENGHFNVLAERTFDDDKQVSCIAFSPSAPNVCFAGFWSSGEVSSLDVKTLDTIASQRVAEGEIILPRSLAVTQIVSNQPPTLLVGLADGTVVSYLIESAEQPFAARRSIILGAQQPELAIIPRSDSGTENVFVSSEYSSLIYGSEGHIAYSAITDEDAQRVCSFDCEAFPGAIAMAVDSEVKLAIIGEERITKIQTLKVGESARRMAYSGAYKAFGLGCVKRSIVGEDEVLESHFKLVDEVTFKVLDTYPFNPDELVESVIRCAFEDEDTDNARDRFVVGTARLDDSEPGANEGGIYIFEIDAQRKLKVVCVHNTYAPVRCLGICHDHIVAGLVKTVVIYESRTESNGLRLSKKAAYRTSTAPIDLCVSADHNTIAVADLMKSITILNFDPATYDLTETSRHFDSIWTTAVAAVGPPAGETTPSYLLSSASGRLILLQSNTTGATALDRRHLEPISEMSLGEAINRIHPLSHNLHPTSSAIVLPRAFLATVNGGVYIFCHIAEGKKDLLIRLQTALARRVTSLGGLSFNSWRGGGNESGPVRFVDGELVERFLEMDPEMMQEISAEVDMDSVKVREIVEELRRVR</sequence>
<dbReference type="GO" id="GO:0003676">
    <property type="term" value="F:nucleic acid binding"/>
    <property type="evidence" value="ECO:0007669"/>
    <property type="project" value="InterPro"/>
</dbReference>
<feature type="domain" description="RSE1/DDB1/CPSF1 second beta-propeller" evidence="7">
    <location>
        <begin position="428"/>
        <end position="723"/>
    </location>
</feature>
<dbReference type="InterPro" id="IPR004871">
    <property type="entry name" value="RSE1/DDB1/CPSF1_C"/>
</dbReference>
<evidence type="ECO:0000259" key="7">
    <source>
        <dbReference type="Pfam" id="PF23726"/>
    </source>
</evidence>
<comment type="similarity">
    <text evidence="2">Belongs to the DDB1 family.</text>
</comment>
<reference evidence="8" key="1">
    <citation type="journal article" date="2020" name="Stud. Mycol.">
        <title>101 Dothideomycetes genomes: a test case for predicting lifestyles and emergence of pathogens.</title>
        <authorList>
            <person name="Haridas S."/>
            <person name="Albert R."/>
            <person name="Binder M."/>
            <person name="Bloem J."/>
            <person name="Labutti K."/>
            <person name="Salamov A."/>
            <person name="Andreopoulos B."/>
            <person name="Baker S."/>
            <person name="Barry K."/>
            <person name="Bills G."/>
            <person name="Bluhm B."/>
            <person name="Cannon C."/>
            <person name="Castanera R."/>
            <person name="Culley D."/>
            <person name="Daum C."/>
            <person name="Ezra D."/>
            <person name="Gonzalez J."/>
            <person name="Henrissat B."/>
            <person name="Kuo A."/>
            <person name="Liang C."/>
            <person name="Lipzen A."/>
            <person name="Lutzoni F."/>
            <person name="Magnuson J."/>
            <person name="Mondo S."/>
            <person name="Nolan M."/>
            <person name="Ohm R."/>
            <person name="Pangilinan J."/>
            <person name="Park H.-J."/>
            <person name="Ramirez L."/>
            <person name="Alfaro M."/>
            <person name="Sun H."/>
            <person name="Tritt A."/>
            <person name="Yoshinaga Y."/>
            <person name="Zwiers L.-H."/>
            <person name="Turgeon B."/>
            <person name="Goodwin S."/>
            <person name="Spatafora J."/>
            <person name="Crous P."/>
            <person name="Grigoriev I."/>
        </authorList>
    </citation>
    <scope>NUCLEOTIDE SEQUENCE</scope>
    <source>
        <strain evidence="8">CBS 480.64</strain>
    </source>
</reference>
<comment type="subcellular location">
    <subcellularLocation>
        <location evidence="1">Nucleus</location>
    </subcellularLocation>
</comment>
<dbReference type="Gene3D" id="1.10.150.910">
    <property type="match status" value="1"/>
</dbReference>
<dbReference type="Pfam" id="PF03178">
    <property type="entry name" value="CPSF_A"/>
    <property type="match status" value="1"/>
</dbReference>
<dbReference type="InterPro" id="IPR050358">
    <property type="entry name" value="RSE1/DDB1/CFT1"/>
</dbReference>
<evidence type="ECO:0000259" key="5">
    <source>
        <dbReference type="Pfam" id="PF03178"/>
    </source>
</evidence>
<dbReference type="InterPro" id="IPR058543">
    <property type="entry name" value="Beta-prop_RSE1/DDB1/CPSF1_2nd"/>
</dbReference>
<keyword evidence="9" id="KW-1185">Reference proteome</keyword>
<evidence type="ECO:0000256" key="3">
    <source>
        <dbReference type="ARBA" id="ARBA00014577"/>
    </source>
</evidence>
<evidence type="ECO:0000256" key="1">
    <source>
        <dbReference type="ARBA" id="ARBA00004123"/>
    </source>
</evidence>
<dbReference type="InterPro" id="IPR011047">
    <property type="entry name" value="Quinoprotein_ADH-like_sf"/>
</dbReference>
<proteinExistence type="inferred from homology"/>
<organism evidence="8 9">
    <name type="scientific">Piedraia hortae CBS 480.64</name>
    <dbReference type="NCBI Taxonomy" id="1314780"/>
    <lineage>
        <taxon>Eukaryota</taxon>
        <taxon>Fungi</taxon>
        <taxon>Dikarya</taxon>
        <taxon>Ascomycota</taxon>
        <taxon>Pezizomycotina</taxon>
        <taxon>Dothideomycetes</taxon>
        <taxon>Dothideomycetidae</taxon>
        <taxon>Capnodiales</taxon>
        <taxon>Piedraiaceae</taxon>
        <taxon>Piedraia</taxon>
    </lineage>
</organism>
<dbReference type="InterPro" id="IPR015943">
    <property type="entry name" value="WD40/YVTN_repeat-like_dom_sf"/>
</dbReference>
<feature type="domain" description="RSE1/DDB1/CPSF1 first beta-propeller" evidence="6">
    <location>
        <begin position="12"/>
        <end position="361"/>
    </location>
</feature>
<dbReference type="Proteomes" id="UP000799421">
    <property type="component" value="Unassembled WGS sequence"/>
</dbReference>
<dbReference type="Pfam" id="PF23726">
    <property type="entry name" value="Beta-prop_RSE1_2nd"/>
    <property type="match status" value="1"/>
</dbReference>